<dbReference type="SUPFAM" id="SSF56176">
    <property type="entry name" value="FAD-binding/transporter-associated domain-like"/>
    <property type="match status" value="1"/>
</dbReference>
<dbReference type="InterPro" id="IPR036318">
    <property type="entry name" value="FAD-bd_PCMH-like_sf"/>
</dbReference>
<dbReference type="InterPro" id="IPR006094">
    <property type="entry name" value="Oxid_FAD_bind_N"/>
</dbReference>
<accession>A0A2P5I4D1</accession>
<dbReference type="Pfam" id="PF01565">
    <property type="entry name" value="FAD_binding_4"/>
    <property type="match status" value="1"/>
</dbReference>
<evidence type="ECO:0000256" key="2">
    <source>
        <dbReference type="ARBA" id="ARBA00023002"/>
    </source>
</evidence>
<dbReference type="STRING" id="158607.A0A2P5I4D1"/>
<keyword evidence="2" id="KW-0560">Oxidoreductase</keyword>
<gene>
    <name evidence="4" type="ORF">DHEL01_v204246</name>
</gene>
<dbReference type="InterPro" id="IPR016169">
    <property type="entry name" value="FAD-bd_PCMH_sub2"/>
</dbReference>
<dbReference type="InterPro" id="IPR012951">
    <property type="entry name" value="BBE"/>
</dbReference>
<evidence type="ECO:0000259" key="3">
    <source>
        <dbReference type="PROSITE" id="PS51387"/>
    </source>
</evidence>
<feature type="domain" description="FAD-binding PCMH-type" evidence="3">
    <location>
        <begin position="236"/>
        <end position="415"/>
    </location>
</feature>
<dbReference type="PROSITE" id="PS51387">
    <property type="entry name" value="FAD_PCMH"/>
    <property type="match status" value="1"/>
</dbReference>
<reference evidence="4" key="1">
    <citation type="submission" date="2017-09" db="EMBL/GenBank/DDBJ databases">
        <title>Polyketide synthases of a Diaporthe helianthi virulent isolate.</title>
        <authorList>
            <person name="Baroncelli R."/>
        </authorList>
    </citation>
    <scope>NUCLEOTIDE SEQUENCE [LARGE SCALE GENOMIC DNA]</scope>
    <source>
        <strain evidence="4">7/96</strain>
    </source>
</reference>
<dbReference type="GO" id="GO:0016491">
    <property type="term" value="F:oxidoreductase activity"/>
    <property type="evidence" value="ECO:0007669"/>
    <property type="project" value="UniProtKB-KW"/>
</dbReference>
<dbReference type="PANTHER" id="PTHR13878:SF91">
    <property type="entry name" value="FAD BINDING DOMAIN PROTEIN (AFU_ORTHOLOGUE AFUA_6G12070)-RELATED"/>
    <property type="match status" value="1"/>
</dbReference>
<dbReference type="Pfam" id="PF08031">
    <property type="entry name" value="BBE"/>
    <property type="match status" value="1"/>
</dbReference>
<evidence type="ECO:0000313" key="5">
    <source>
        <dbReference type="Proteomes" id="UP000094444"/>
    </source>
</evidence>
<dbReference type="EMBL" id="MAVT02000276">
    <property type="protein sequence ID" value="POS77367.1"/>
    <property type="molecule type" value="Genomic_DNA"/>
</dbReference>
<name>A0A2P5I4D1_DIAHE</name>
<keyword evidence="5" id="KW-1185">Reference proteome</keyword>
<dbReference type="PANTHER" id="PTHR13878">
    <property type="entry name" value="GULONOLACTONE OXIDASE"/>
    <property type="match status" value="1"/>
</dbReference>
<evidence type="ECO:0000313" key="4">
    <source>
        <dbReference type="EMBL" id="POS77367.1"/>
    </source>
</evidence>
<evidence type="ECO:0000256" key="1">
    <source>
        <dbReference type="ARBA" id="ARBA00005466"/>
    </source>
</evidence>
<dbReference type="OrthoDB" id="9983560at2759"/>
<comment type="similarity">
    <text evidence="1">Belongs to the oxygen-dependent FAD-linked oxidoreductase family.</text>
</comment>
<sequence>MASSDSSCRLQVLSVLARSAFVLEFYKSNIWSHRARSLTDNPDHIQVWAILPTFSSMALQFLFLGLLLRGSHAIRDIPPAAATLSTESAAGAELFSYEAIRLTESVLSGLNDQDDLAQYAQLFAFGNTTSSPEDPRAKGGHCKTYAGDSLWPSEDLWGLFDELLGNALSPIIPIASTCYKNSEYDNYDASICASVTEGWVVEGTHYEDPGSVMWPLYEGKTCLPGTDLTSFANCTQGGYSLYSVNISNVAQIQLAVNFARSLNLRLVVKNTGHDYNGRSTGYGALSLWTHNLKDIRFISSYETQDYSGPAFKLGAGVQGFELYEAAEAHGLTTISGICPTVGVVGGYVQGGGHSPVMQLFGMGADQVLALEVVTATGEFVTVTPEVNPDLYWAILGGGGGTFGIVTSAILKAHPRVPVTTSTFSFGTSSNVSVETFWKGVAAYWDQMPVYNAEQTYSYWSIINVFGSYIFTMEPFFATNKTIEEYNALVEPLLKSLSELGIPFNATTEHFDSFYPAYEATFATYPQNIGSISGITANRLLPAENWNNETIRATTLRAIKDTVDRATILIGYHQAPLNPDGDLNSVNPAFRKEASQLVIVKAVDGNATAEGLKIAADDLTNNIMELLKDVSPAGGAYNNEANVGELDWQNAFWGENYPRLLEIKKKWDPTGLFYVHHGVGSEAWRVLDGGSGGLQTQNGKLCRIV</sequence>
<dbReference type="Proteomes" id="UP000094444">
    <property type="component" value="Unassembled WGS sequence"/>
</dbReference>
<dbReference type="InterPro" id="IPR016166">
    <property type="entry name" value="FAD-bd_PCMH"/>
</dbReference>
<dbReference type="Gene3D" id="3.30.465.10">
    <property type="match status" value="2"/>
</dbReference>
<dbReference type="AlphaFoldDB" id="A0A2P5I4D1"/>
<comment type="caution">
    <text evidence="4">The sequence shown here is derived from an EMBL/GenBank/DDBJ whole genome shotgun (WGS) entry which is preliminary data.</text>
</comment>
<dbReference type="InterPro" id="IPR050432">
    <property type="entry name" value="FAD-linked_Oxidoreductases_BP"/>
</dbReference>
<organism evidence="4 5">
    <name type="scientific">Diaporthe helianthi</name>
    <dbReference type="NCBI Taxonomy" id="158607"/>
    <lineage>
        <taxon>Eukaryota</taxon>
        <taxon>Fungi</taxon>
        <taxon>Dikarya</taxon>
        <taxon>Ascomycota</taxon>
        <taxon>Pezizomycotina</taxon>
        <taxon>Sordariomycetes</taxon>
        <taxon>Sordariomycetidae</taxon>
        <taxon>Diaporthales</taxon>
        <taxon>Diaporthaceae</taxon>
        <taxon>Diaporthe</taxon>
    </lineage>
</organism>
<proteinExistence type="inferred from homology"/>
<dbReference type="GO" id="GO:0071949">
    <property type="term" value="F:FAD binding"/>
    <property type="evidence" value="ECO:0007669"/>
    <property type="project" value="InterPro"/>
</dbReference>
<dbReference type="InParanoid" id="A0A2P5I4D1"/>
<protein>
    <recommendedName>
        <fullName evidence="3">FAD-binding PCMH-type domain-containing protein</fullName>
    </recommendedName>
</protein>